<accession>A0ABV4EN06</accession>
<dbReference type="EMBL" id="JBGBYS010000017">
    <property type="protein sequence ID" value="MEY9259632.1"/>
    <property type="molecule type" value="Genomic_DNA"/>
</dbReference>
<protein>
    <recommendedName>
        <fullName evidence="2">DNA polymerase III subunit delta</fullName>
        <ecNumber evidence="1">2.7.7.7</ecNumber>
    </recommendedName>
</protein>
<name>A0ABV4EN06_BREEP</name>
<evidence type="ECO:0000313" key="11">
    <source>
        <dbReference type="EMBL" id="MEY9259632.1"/>
    </source>
</evidence>
<comment type="similarity">
    <text evidence="7">Belongs to the DNA polymerase HolA subunit family.</text>
</comment>
<dbReference type="SUPFAM" id="SSF52540">
    <property type="entry name" value="P-loop containing nucleoside triphosphate hydrolases"/>
    <property type="match status" value="1"/>
</dbReference>
<gene>
    <name evidence="11" type="ORF">ABH903_002669</name>
</gene>
<evidence type="ECO:0000259" key="10">
    <source>
        <dbReference type="Pfam" id="PF21694"/>
    </source>
</evidence>
<feature type="domain" description="DNA polymerase III delta subunit-like C-terminal" evidence="10">
    <location>
        <begin position="221"/>
        <end position="335"/>
    </location>
</feature>
<reference evidence="11 12" key="1">
    <citation type="submission" date="2024-07" db="EMBL/GenBank/DDBJ databases">
        <title>Mealworm larvae gut microbial communities from Newark, Delaware, USA.</title>
        <authorList>
            <person name="Blenner M."/>
        </authorList>
    </citation>
    <scope>NUCLEOTIDE SEQUENCE [LARGE SCALE GENOMIC DNA]</scope>
    <source>
        <strain evidence="11 12">UD i117</strain>
    </source>
</reference>
<dbReference type="Gene3D" id="3.40.50.300">
    <property type="entry name" value="P-loop containing nucleotide triphosphate hydrolases"/>
    <property type="match status" value="1"/>
</dbReference>
<dbReference type="InterPro" id="IPR005790">
    <property type="entry name" value="DNA_polIII_delta"/>
</dbReference>
<keyword evidence="4 11" id="KW-0548">Nucleotidyltransferase</keyword>
<comment type="catalytic activity">
    <reaction evidence="8">
        <text>DNA(n) + a 2'-deoxyribonucleoside 5'-triphosphate = DNA(n+1) + diphosphate</text>
        <dbReference type="Rhea" id="RHEA:22508"/>
        <dbReference type="Rhea" id="RHEA-COMP:17339"/>
        <dbReference type="Rhea" id="RHEA-COMP:17340"/>
        <dbReference type="ChEBI" id="CHEBI:33019"/>
        <dbReference type="ChEBI" id="CHEBI:61560"/>
        <dbReference type="ChEBI" id="CHEBI:173112"/>
        <dbReference type="EC" id="2.7.7.7"/>
    </reaction>
</comment>
<evidence type="ECO:0000256" key="6">
    <source>
        <dbReference type="ARBA" id="ARBA00022932"/>
    </source>
</evidence>
<dbReference type="EC" id="2.7.7.7" evidence="1"/>
<dbReference type="InterPro" id="IPR010372">
    <property type="entry name" value="DNA_pol3_delta_N"/>
</dbReference>
<keyword evidence="12" id="KW-1185">Reference proteome</keyword>
<dbReference type="Pfam" id="PF21694">
    <property type="entry name" value="DNA_pol3_delta_C"/>
    <property type="match status" value="1"/>
</dbReference>
<evidence type="ECO:0000256" key="2">
    <source>
        <dbReference type="ARBA" id="ARBA00017703"/>
    </source>
</evidence>
<keyword evidence="5" id="KW-0235">DNA replication</keyword>
<organism evidence="11 12">
    <name type="scientific">Brevibacterium epidermidis</name>
    <dbReference type="NCBI Taxonomy" id="1698"/>
    <lineage>
        <taxon>Bacteria</taxon>
        <taxon>Bacillati</taxon>
        <taxon>Actinomycetota</taxon>
        <taxon>Actinomycetes</taxon>
        <taxon>Micrococcales</taxon>
        <taxon>Brevibacteriaceae</taxon>
        <taxon>Brevibacterium</taxon>
    </lineage>
</organism>
<keyword evidence="3 11" id="KW-0808">Transferase</keyword>
<evidence type="ECO:0000256" key="7">
    <source>
        <dbReference type="ARBA" id="ARBA00034754"/>
    </source>
</evidence>
<dbReference type="Proteomes" id="UP001565435">
    <property type="component" value="Unassembled WGS sequence"/>
</dbReference>
<evidence type="ECO:0000256" key="5">
    <source>
        <dbReference type="ARBA" id="ARBA00022705"/>
    </source>
</evidence>
<evidence type="ECO:0000256" key="1">
    <source>
        <dbReference type="ARBA" id="ARBA00012417"/>
    </source>
</evidence>
<dbReference type="GO" id="GO:0003887">
    <property type="term" value="F:DNA-directed DNA polymerase activity"/>
    <property type="evidence" value="ECO:0007669"/>
    <property type="project" value="UniProtKB-EC"/>
</dbReference>
<dbReference type="InterPro" id="IPR048466">
    <property type="entry name" value="DNA_pol3_delta-like_C"/>
</dbReference>
<feature type="domain" description="DNA polymerase III delta N-terminal" evidence="9">
    <location>
        <begin position="37"/>
        <end position="138"/>
    </location>
</feature>
<dbReference type="InterPro" id="IPR027417">
    <property type="entry name" value="P-loop_NTPase"/>
</dbReference>
<evidence type="ECO:0000259" key="9">
    <source>
        <dbReference type="Pfam" id="PF06144"/>
    </source>
</evidence>
<sequence length="343" mass="36227">MPAVSVVSGVRDKLGSMAVKKTLIPWSSAKPAPVVMISGGESVLVRMAKDRIVSAARKQDPEEIEFDAAGYQGGELAMAASPSLFSSSKLIVVDAVEKCSEDFLNDALAYLDAPNDDAVVVLLHAGGNRGAKLIKKLDAAGFPRIDAAVLKNESDRAKFAQTRFKTAKRRIDEAGMAALMSALGSDLAELNAGVDQLIEDTEGTITAEVVDQYYGGRVEATGFKVADAAVAGDAKNALSLLRHALSTGSDPVPLVAAVAMKLRGMAKVQGFSGTSGELASELKMAPWQVDRARREVRRWNEVALGQSLIAAAEADAAVKGGGRDPVYAVEWFVSEVARLARQR</sequence>
<dbReference type="PANTHER" id="PTHR34388:SF1">
    <property type="entry name" value="DNA POLYMERASE III SUBUNIT DELTA"/>
    <property type="match status" value="1"/>
</dbReference>
<evidence type="ECO:0000256" key="8">
    <source>
        <dbReference type="ARBA" id="ARBA00049244"/>
    </source>
</evidence>
<dbReference type="SUPFAM" id="SSF48019">
    <property type="entry name" value="post-AAA+ oligomerization domain-like"/>
    <property type="match status" value="1"/>
</dbReference>
<dbReference type="Pfam" id="PF06144">
    <property type="entry name" value="DNA_pol3_delta"/>
    <property type="match status" value="1"/>
</dbReference>
<proteinExistence type="inferred from homology"/>
<dbReference type="PANTHER" id="PTHR34388">
    <property type="entry name" value="DNA POLYMERASE III SUBUNIT DELTA"/>
    <property type="match status" value="1"/>
</dbReference>
<evidence type="ECO:0000313" key="12">
    <source>
        <dbReference type="Proteomes" id="UP001565435"/>
    </source>
</evidence>
<comment type="caution">
    <text evidence="11">The sequence shown here is derived from an EMBL/GenBank/DDBJ whole genome shotgun (WGS) entry which is preliminary data.</text>
</comment>
<dbReference type="NCBIfam" id="TIGR01128">
    <property type="entry name" value="holA"/>
    <property type="match status" value="1"/>
</dbReference>
<dbReference type="InterPro" id="IPR008921">
    <property type="entry name" value="DNA_pol3_clamp-load_cplx_C"/>
</dbReference>
<evidence type="ECO:0000256" key="4">
    <source>
        <dbReference type="ARBA" id="ARBA00022695"/>
    </source>
</evidence>
<keyword evidence="6" id="KW-0239">DNA-directed DNA polymerase</keyword>
<dbReference type="Gene3D" id="1.20.272.10">
    <property type="match status" value="1"/>
</dbReference>
<evidence type="ECO:0000256" key="3">
    <source>
        <dbReference type="ARBA" id="ARBA00022679"/>
    </source>
</evidence>